<comment type="similarity">
    <text evidence="8">Belongs to the ABC transporter superfamily. Energy-coupling factor EcfA family.</text>
</comment>
<evidence type="ECO:0000256" key="6">
    <source>
        <dbReference type="ARBA" id="ARBA00022967"/>
    </source>
</evidence>
<dbReference type="PROSITE" id="PS50893">
    <property type="entry name" value="ABC_TRANSPORTER_2"/>
    <property type="match status" value="1"/>
</dbReference>
<dbReference type="SMART" id="SM00382">
    <property type="entry name" value="AAA"/>
    <property type="match status" value="1"/>
</dbReference>
<comment type="caution">
    <text evidence="10">The sequence shown here is derived from an EMBL/GenBank/DDBJ whole genome shotgun (WGS) entry which is preliminary data.</text>
</comment>
<dbReference type="Gene3D" id="3.40.50.300">
    <property type="entry name" value="P-loop containing nucleotide triphosphate hydrolases"/>
    <property type="match status" value="1"/>
</dbReference>
<evidence type="ECO:0000256" key="3">
    <source>
        <dbReference type="ARBA" id="ARBA00022475"/>
    </source>
</evidence>
<keyword evidence="6" id="KW-1278">Translocase</keyword>
<evidence type="ECO:0000256" key="7">
    <source>
        <dbReference type="ARBA" id="ARBA00023136"/>
    </source>
</evidence>
<protein>
    <recommendedName>
        <fullName evidence="8">Energy-coupling factor transporter ATP-binding protein EcfA2</fullName>
        <ecNumber evidence="8">7.-.-.-</ecNumber>
    </recommendedName>
</protein>
<keyword evidence="2 8" id="KW-0813">Transport</keyword>
<name>A0ABP7VWN4_9BACI</name>
<keyword evidence="3 8" id="KW-1003">Cell membrane</keyword>
<dbReference type="Proteomes" id="UP001501734">
    <property type="component" value="Unassembled WGS sequence"/>
</dbReference>
<evidence type="ECO:0000256" key="8">
    <source>
        <dbReference type="RuleBase" id="RU365104"/>
    </source>
</evidence>
<dbReference type="InterPro" id="IPR050095">
    <property type="entry name" value="ECF_ABC_transporter_ATP-bd"/>
</dbReference>
<dbReference type="NCBIfam" id="TIGR04521">
    <property type="entry name" value="ECF_ATPase_2"/>
    <property type="match status" value="1"/>
</dbReference>
<keyword evidence="7 8" id="KW-0472">Membrane</keyword>
<dbReference type="PROSITE" id="PS00211">
    <property type="entry name" value="ABC_TRANSPORTER_1"/>
    <property type="match status" value="1"/>
</dbReference>
<evidence type="ECO:0000313" key="11">
    <source>
        <dbReference type="Proteomes" id="UP001501734"/>
    </source>
</evidence>
<dbReference type="InterPro" id="IPR017871">
    <property type="entry name" value="ABC_transporter-like_CS"/>
</dbReference>
<evidence type="ECO:0000259" key="9">
    <source>
        <dbReference type="PROSITE" id="PS50893"/>
    </source>
</evidence>
<dbReference type="EC" id="7.-.-.-" evidence="8"/>
<comment type="subcellular location">
    <subcellularLocation>
        <location evidence="1 8">Cell membrane</location>
        <topology evidence="1 8">Peripheral membrane protein</topology>
    </subcellularLocation>
</comment>
<dbReference type="GO" id="GO:0005524">
    <property type="term" value="F:ATP binding"/>
    <property type="evidence" value="ECO:0007669"/>
    <property type="project" value="UniProtKB-KW"/>
</dbReference>
<dbReference type="EMBL" id="BAABDL010000118">
    <property type="protein sequence ID" value="GAA4076130.1"/>
    <property type="molecule type" value="Genomic_DNA"/>
</dbReference>
<dbReference type="CDD" id="cd03225">
    <property type="entry name" value="ABC_cobalt_CbiO_domain1"/>
    <property type="match status" value="1"/>
</dbReference>
<reference evidence="11" key="1">
    <citation type="journal article" date="2019" name="Int. J. Syst. Evol. Microbiol.">
        <title>The Global Catalogue of Microorganisms (GCM) 10K type strain sequencing project: providing services to taxonomists for standard genome sequencing and annotation.</title>
        <authorList>
            <consortium name="The Broad Institute Genomics Platform"/>
            <consortium name="The Broad Institute Genome Sequencing Center for Infectious Disease"/>
            <person name="Wu L."/>
            <person name="Ma J."/>
        </authorList>
    </citation>
    <scope>NUCLEOTIDE SEQUENCE [LARGE SCALE GENOMIC DNA]</scope>
    <source>
        <strain evidence="11">JCM 17250</strain>
    </source>
</reference>
<dbReference type="PANTHER" id="PTHR43553">
    <property type="entry name" value="HEAVY METAL TRANSPORTER"/>
    <property type="match status" value="1"/>
</dbReference>
<dbReference type="SUPFAM" id="SSF52540">
    <property type="entry name" value="P-loop containing nucleoside triphosphate hydrolases"/>
    <property type="match status" value="1"/>
</dbReference>
<gene>
    <name evidence="10" type="ORF">GCM10022410_21260</name>
</gene>
<keyword evidence="5 8" id="KW-0067">ATP-binding</keyword>
<dbReference type="PANTHER" id="PTHR43553:SF27">
    <property type="entry name" value="ENERGY-COUPLING FACTOR TRANSPORTER ATP-BINDING PROTEIN ECFA2"/>
    <property type="match status" value="1"/>
</dbReference>
<dbReference type="InterPro" id="IPR003439">
    <property type="entry name" value="ABC_transporter-like_ATP-bd"/>
</dbReference>
<dbReference type="InterPro" id="IPR030946">
    <property type="entry name" value="EcfA2"/>
</dbReference>
<sequence>MQIKFDQVSADYQLGPIRAKNIIDNVSLQIAPATFTAVIGQTGAGKTSLLKLINGILRPSSGSIQVGEFTLDHSANKATLNQVRSRVGMVFQFPENQLFAETVEADIAFGPKNFNFSAEEVDQSVYRSLERVGLDQSLLKRSPFSLSGGQQRRVALAGVLATKPDILVLDEPGAGLDARGKQEIFALIKKLNQQDRVTVLVVTHDMNDVAIYADHVLLLDQGKVVTYQETRAFFSDQDQLTEWNLELPDTLHLQRQIERRTGINFKQISLTQTELIDQLIEEKLL</sequence>
<keyword evidence="11" id="KW-1185">Reference proteome</keyword>
<evidence type="ECO:0000256" key="2">
    <source>
        <dbReference type="ARBA" id="ARBA00022448"/>
    </source>
</evidence>
<dbReference type="Pfam" id="PF00005">
    <property type="entry name" value="ABC_tran"/>
    <property type="match status" value="1"/>
</dbReference>
<dbReference type="InterPro" id="IPR015856">
    <property type="entry name" value="ABC_transpr_CbiO/EcfA_su"/>
</dbReference>
<comment type="subunit">
    <text evidence="8">Forms a stable energy-coupling factor (ECF) transporter complex composed of 2 membrane-embedded substrate-binding proteins (S component), 2 ATP-binding proteins (A component) and 2 transmembrane proteins (T component).</text>
</comment>
<dbReference type="RefSeq" id="WP_344912995.1">
    <property type="nucleotide sequence ID" value="NZ_BAABDL010000118.1"/>
</dbReference>
<dbReference type="InterPro" id="IPR027417">
    <property type="entry name" value="P-loop_NTPase"/>
</dbReference>
<evidence type="ECO:0000256" key="1">
    <source>
        <dbReference type="ARBA" id="ARBA00004202"/>
    </source>
</evidence>
<evidence type="ECO:0000256" key="4">
    <source>
        <dbReference type="ARBA" id="ARBA00022741"/>
    </source>
</evidence>
<feature type="domain" description="ABC transporter" evidence="9">
    <location>
        <begin position="3"/>
        <end position="246"/>
    </location>
</feature>
<evidence type="ECO:0000256" key="5">
    <source>
        <dbReference type="ARBA" id="ARBA00022840"/>
    </source>
</evidence>
<evidence type="ECO:0000313" key="10">
    <source>
        <dbReference type="EMBL" id="GAA4076130.1"/>
    </source>
</evidence>
<dbReference type="InterPro" id="IPR003593">
    <property type="entry name" value="AAA+_ATPase"/>
</dbReference>
<organism evidence="10 11">
    <name type="scientific">Amphibacillus indicireducens</name>
    <dbReference type="NCBI Taxonomy" id="1076330"/>
    <lineage>
        <taxon>Bacteria</taxon>
        <taxon>Bacillati</taxon>
        <taxon>Bacillota</taxon>
        <taxon>Bacilli</taxon>
        <taxon>Bacillales</taxon>
        <taxon>Bacillaceae</taxon>
        <taxon>Amphibacillus</taxon>
    </lineage>
</organism>
<keyword evidence="4 8" id="KW-0547">Nucleotide-binding</keyword>
<proteinExistence type="inferred from homology"/>
<accession>A0ABP7VWN4</accession>
<comment type="function">
    <text evidence="8">ATP-binding (A) component of a common energy-coupling factor (ECF) ABC-transporter complex.</text>
</comment>